<gene>
    <name evidence="3" type="ORF">OU419_01635</name>
</gene>
<evidence type="ECO:0000313" key="3">
    <source>
        <dbReference type="EMBL" id="WAI49995.1"/>
    </source>
</evidence>
<dbReference type="Gene3D" id="2.120.10.30">
    <property type="entry name" value="TolB, C-terminal domain"/>
    <property type="match status" value="1"/>
</dbReference>
<dbReference type="InterPro" id="IPR012938">
    <property type="entry name" value="Glc/Sorbosone_DH"/>
</dbReference>
<dbReference type="SUPFAM" id="SSF50952">
    <property type="entry name" value="Soluble quinoprotein glucose dehydrogenase"/>
    <property type="match status" value="1"/>
</dbReference>
<keyword evidence="4" id="KW-1185">Reference proteome</keyword>
<dbReference type="Pfam" id="PF07995">
    <property type="entry name" value="GSDH"/>
    <property type="match status" value="1"/>
</dbReference>
<proteinExistence type="predicted"/>
<feature type="signal peptide" evidence="1">
    <location>
        <begin position="1"/>
        <end position="20"/>
    </location>
</feature>
<dbReference type="Proteomes" id="UP001163624">
    <property type="component" value="Chromosome"/>
</dbReference>
<dbReference type="PANTHER" id="PTHR19328">
    <property type="entry name" value="HEDGEHOG-INTERACTING PROTEIN"/>
    <property type="match status" value="1"/>
</dbReference>
<feature type="domain" description="Glucose/Sorbosone dehydrogenase" evidence="2">
    <location>
        <begin position="130"/>
        <end position="356"/>
    </location>
</feature>
<dbReference type="EMBL" id="CP113432">
    <property type="protein sequence ID" value="WAI49995.1"/>
    <property type="molecule type" value="Genomic_DNA"/>
</dbReference>
<evidence type="ECO:0000259" key="2">
    <source>
        <dbReference type="Pfam" id="PF07995"/>
    </source>
</evidence>
<dbReference type="RefSeq" id="WP_254469958.1">
    <property type="nucleotide sequence ID" value="NZ_CP113432.1"/>
</dbReference>
<name>A0ABY7A125_9PSED</name>
<sequence>MRRPPLLFALMSLASLPTSAADEILDRIRLPEGFQISLLSDQVPGARAMAWGDKGTLFVGSMGAGKVYAVRASGKVSEVAENLQMPVGVAFHDGDLYVSAVSHVVVLRDIENHLDSPPKPEALPAQFPTETAHGWKFIAFGPDGKLYVPVGAPCNICRPDREHYANLQRMNPDGSGREVVAYGVRNTVGFTWHPQTRQLWFTDNGRDMLGDDQPDDELNKISRVGEDFGFPDCHQGDIPDPEEGRTLCSAFTPPVARLGPHVAALGLRFYTGTQFPSEYRNNLFIAEHGSWNRSQKIGYRVARVELNEDGSLKRKSVFAEGWLDQGGKVHGRPVDVLMAPDGALLVSDDQAGAIYRIRYGSP</sequence>
<dbReference type="PANTHER" id="PTHR19328:SF40">
    <property type="entry name" value="BLL0591 PROTEIN"/>
    <property type="match status" value="1"/>
</dbReference>
<protein>
    <submittedName>
        <fullName evidence="3">PQQ-dependent sugar dehydrogenase</fullName>
    </submittedName>
</protein>
<keyword evidence="1" id="KW-0732">Signal</keyword>
<organism evidence="3 4">
    <name type="scientific">Pseudomonas triclosanedens</name>
    <dbReference type="NCBI Taxonomy" id="2961893"/>
    <lineage>
        <taxon>Bacteria</taxon>
        <taxon>Pseudomonadati</taxon>
        <taxon>Pseudomonadota</taxon>
        <taxon>Gammaproteobacteria</taxon>
        <taxon>Pseudomonadales</taxon>
        <taxon>Pseudomonadaceae</taxon>
        <taxon>Pseudomonas</taxon>
    </lineage>
</organism>
<feature type="chain" id="PRO_5045543838" evidence="1">
    <location>
        <begin position="21"/>
        <end position="362"/>
    </location>
</feature>
<dbReference type="InterPro" id="IPR011041">
    <property type="entry name" value="Quinoprot_gluc/sorb_DH_b-prop"/>
</dbReference>
<evidence type="ECO:0000256" key="1">
    <source>
        <dbReference type="SAM" id="SignalP"/>
    </source>
</evidence>
<reference evidence="3" key="1">
    <citation type="submission" date="2022-11" db="EMBL/GenBank/DDBJ databases">
        <title>Pseudomonas triclosanedens sp. nov., a triclosan degrader isolated from activated sludge.</title>
        <authorList>
            <person name="Yin Y."/>
            <person name="Lu Z."/>
        </authorList>
    </citation>
    <scope>NUCLEOTIDE SEQUENCE</scope>
    <source>
        <strain evidence="3">ZM23</strain>
    </source>
</reference>
<accession>A0ABY7A125</accession>
<dbReference type="InterPro" id="IPR011042">
    <property type="entry name" value="6-blade_b-propeller_TolB-like"/>
</dbReference>
<evidence type="ECO:0000313" key="4">
    <source>
        <dbReference type="Proteomes" id="UP001163624"/>
    </source>
</evidence>